<protein>
    <submittedName>
        <fullName evidence="3">Uncharacterized protein</fullName>
    </submittedName>
</protein>
<gene>
    <name evidence="3" type="ORF">NQ315_005626</name>
</gene>
<dbReference type="EMBL" id="JANEYG010000316">
    <property type="protein sequence ID" value="KAJ8910330.1"/>
    <property type="molecule type" value="Genomic_DNA"/>
</dbReference>
<comment type="caution">
    <text evidence="3">The sequence shown here is derived from an EMBL/GenBank/DDBJ whole genome shotgun (WGS) entry which is preliminary data.</text>
</comment>
<dbReference type="PROSITE" id="PS51155">
    <property type="entry name" value="CHIT_BIND_RR_2"/>
    <property type="match status" value="1"/>
</dbReference>
<evidence type="ECO:0000256" key="2">
    <source>
        <dbReference type="SAM" id="MobiDB-lite"/>
    </source>
</evidence>
<keyword evidence="1" id="KW-0193">Cuticle</keyword>
<proteinExistence type="predicted"/>
<sequence>MISEFSFKAGVGKEPITLCILFLTHYKSVYGTEAENNTKEEKSEDLVESESKDGKLEIIKRIKKINDDGSYTIGYEADDGSFKIESRDVLGQIKGTYGFVDEEGQIKRVSYSTSNSSEIITTPESTVVQRIPNKTKTTSTRLPITTQSTPTTANSVVQSIARRRSTTSTTTSTTTQKPNYSEVINVGSRPTIRPSTVIYASTPPRILVQNRLPITSTVATQTHTAKSEGQIIRPEIVPVKPTELPLFRRLTFKQFEDDKPVTEEPEPETRGNILRRQLSQDNAREYKLNEHLYSLQQSLGHDATDVYSASMTTGTPRPLFTTTNRPRIVALPSPTTSASENPRPTIRYPVNYQRNVLEDLEKSTQDYTTETTTSQPVTVSSTQTPVSVVEIPPNRGEPQEPLVAIRHPFQRGTILVPLSQLQGRLIPVENIRDINEHPKQYNDQRDQYFRETTNQPNLVEIEQQQAVVRRLPPPPLRPIPVQVDENGFIREMPRQVQPPYPIPVSVPVVPVSRQTNDDSDNDIDNIEPPVSTRDFQKLLQQLITRQSRLEKISALTRQADAYLQDQEQQQVQRYQPVYSQTQGPYYARRNPVQLNGPVQFLHQRPDEVSQRIQPRQFFGVPQQRQIASRTQMYESQYDQQSYRPNRRVARLLPSRAQQRQQEEEYLPPDVREMLLLRMLQLAINPTLPLDEDKFDLPAASTTQARRVPVRNVEILGEEEDEEEEPRRRSERIKRYRDSEVLNY</sequence>
<dbReference type="AlphaFoldDB" id="A0AAV8V7W6"/>
<dbReference type="Pfam" id="PF00379">
    <property type="entry name" value="Chitin_bind_4"/>
    <property type="match status" value="1"/>
</dbReference>
<dbReference type="Proteomes" id="UP001159042">
    <property type="component" value="Unassembled WGS sequence"/>
</dbReference>
<dbReference type="InterPro" id="IPR000618">
    <property type="entry name" value="Insect_cuticle"/>
</dbReference>
<accession>A0AAV8V7W6</accession>
<dbReference type="GO" id="GO:0062129">
    <property type="term" value="C:chitin-based extracellular matrix"/>
    <property type="evidence" value="ECO:0007669"/>
    <property type="project" value="TreeGrafter"/>
</dbReference>
<evidence type="ECO:0000256" key="1">
    <source>
        <dbReference type="PROSITE-ProRule" id="PRU00497"/>
    </source>
</evidence>
<dbReference type="GO" id="GO:0008010">
    <property type="term" value="F:structural constituent of chitin-based larval cuticle"/>
    <property type="evidence" value="ECO:0007669"/>
    <property type="project" value="TreeGrafter"/>
</dbReference>
<name>A0AAV8V7W6_9CUCU</name>
<organism evidence="3 4">
    <name type="scientific">Exocentrus adspersus</name>
    <dbReference type="NCBI Taxonomy" id="1586481"/>
    <lineage>
        <taxon>Eukaryota</taxon>
        <taxon>Metazoa</taxon>
        <taxon>Ecdysozoa</taxon>
        <taxon>Arthropoda</taxon>
        <taxon>Hexapoda</taxon>
        <taxon>Insecta</taxon>
        <taxon>Pterygota</taxon>
        <taxon>Neoptera</taxon>
        <taxon>Endopterygota</taxon>
        <taxon>Coleoptera</taxon>
        <taxon>Polyphaga</taxon>
        <taxon>Cucujiformia</taxon>
        <taxon>Chrysomeloidea</taxon>
        <taxon>Cerambycidae</taxon>
        <taxon>Lamiinae</taxon>
        <taxon>Acanthocinini</taxon>
        <taxon>Exocentrus</taxon>
    </lineage>
</organism>
<dbReference type="PANTHER" id="PTHR10380">
    <property type="entry name" value="CUTICLE PROTEIN"/>
    <property type="match status" value="1"/>
</dbReference>
<feature type="region of interest" description="Disordered" evidence="2">
    <location>
        <begin position="367"/>
        <end position="399"/>
    </location>
</feature>
<dbReference type="InterPro" id="IPR050468">
    <property type="entry name" value="Cuticle_Struct_Prot"/>
</dbReference>
<dbReference type="PANTHER" id="PTHR10380:SF209">
    <property type="match status" value="1"/>
</dbReference>
<evidence type="ECO:0000313" key="4">
    <source>
        <dbReference type="Proteomes" id="UP001159042"/>
    </source>
</evidence>
<keyword evidence="4" id="KW-1185">Reference proteome</keyword>
<feature type="compositionally biased region" description="Low complexity" evidence="2">
    <location>
        <begin position="368"/>
        <end position="390"/>
    </location>
</feature>
<evidence type="ECO:0000313" key="3">
    <source>
        <dbReference type="EMBL" id="KAJ8910330.1"/>
    </source>
</evidence>
<reference evidence="3 4" key="1">
    <citation type="journal article" date="2023" name="Insect Mol. Biol.">
        <title>Genome sequencing provides insights into the evolution of gene families encoding plant cell wall-degrading enzymes in longhorned beetles.</title>
        <authorList>
            <person name="Shin N.R."/>
            <person name="Okamura Y."/>
            <person name="Kirsch R."/>
            <person name="Pauchet Y."/>
        </authorList>
    </citation>
    <scope>NUCLEOTIDE SEQUENCE [LARGE SCALE GENOMIC DNA]</scope>
    <source>
        <strain evidence="3">EAD_L_NR</strain>
    </source>
</reference>